<protein>
    <submittedName>
        <fullName evidence="1">Uncharacterized protein</fullName>
    </submittedName>
</protein>
<sequence length="137" mass="15592">MQQFCSGGQRPKPPVLSHKRELDVLCRRVFVRTSSPLWHLCAVFASKGKVTMDRDEYNVNDRIGQPPLGTHGLYAATTRQPMLQITNLTVARSTPHQTIELTIRKHETRRRHPAEAMAALQYFAVQAHLKSITCFAR</sequence>
<dbReference type="AlphaFoldDB" id="A0A177AD89"/>
<proteinExistence type="predicted"/>
<accession>A0A177AD89</accession>
<name>A0A177AD89_9PEZI</name>
<reference evidence="1" key="1">
    <citation type="submission" date="2016-03" db="EMBL/GenBank/DDBJ databases">
        <title>Updated assembly of Pseudogymnoascus destructans, the fungus causing white-nose syndrome of bats.</title>
        <authorList>
            <person name="Palmer J.M."/>
            <person name="Drees K.P."/>
            <person name="Foster J.T."/>
            <person name="Lindner D.L."/>
        </authorList>
    </citation>
    <scope>NUCLEOTIDE SEQUENCE [LARGE SCALE GENOMIC DNA]</scope>
    <source>
        <strain evidence="1">20631-21</strain>
    </source>
</reference>
<dbReference type="Proteomes" id="UP000077154">
    <property type="component" value="Unassembled WGS sequence"/>
</dbReference>
<dbReference type="EMBL" id="KV441393">
    <property type="protein sequence ID" value="OAF59770.1"/>
    <property type="molecule type" value="Genomic_DNA"/>
</dbReference>
<gene>
    <name evidence="1" type="ORF">VC83_04064</name>
</gene>
<dbReference type="RefSeq" id="XP_024325053.1">
    <property type="nucleotide sequence ID" value="XM_024467701.1"/>
</dbReference>
<dbReference type="GeneID" id="36287137"/>
<evidence type="ECO:0000313" key="1">
    <source>
        <dbReference type="EMBL" id="OAF59770.1"/>
    </source>
</evidence>
<organism evidence="1">
    <name type="scientific">Pseudogymnoascus destructans</name>
    <dbReference type="NCBI Taxonomy" id="655981"/>
    <lineage>
        <taxon>Eukaryota</taxon>
        <taxon>Fungi</taxon>
        <taxon>Dikarya</taxon>
        <taxon>Ascomycota</taxon>
        <taxon>Pezizomycotina</taxon>
        <taxon>Leotiomycetes</taxon>
        <taxon>Thelebolales</taxon>
        <taxon>Thelebolaceae</taxon>
        <taxon>Pseudogymnoascus</taxon>
    </lineage>
</organism>